<protein>
    <submittedName>
        <fullName evidence="2">Uncharacterized protein</fullName>
    </submittedName>
</protein>
<evidence type="ECO:0000313" key="2">
    <source>
        <dbReference type="EMBL" id="SMO56783.1"/>
    </source>
</evidence>
<reference evidence="2 3" key="1">
    <citation type="submission" date="2017-05" db="EMBL/GenBank/DDBJ databases">
        <authorList>
            <person name="Varghese N."/>
            <person name="Submissions S."/>
        </authorList>
    </citation>
    <scope>NUCLEOTIDE SEQUENCE [LARGE SCALE GENOMIC DNA]</scope>
    <source>
        <strain evidence="2 3">DSM 19036</strain>
    </source>
</reference>
<evidence type="ECO:0000256" key="1">
    <source>
        <dbReference type="SAM" id="MobiDB-lite"/>
    </source>
</evidence>
<organism evidence="2 3">
    <name type="scientific">Pedobacter westerhofensis</name>
    <dbReference type="NCBI Taxonomy" id="425512"/>
    <lineage>
        <taxon>Bacteria</taxon>
        <taxon>Pseudomonadati</taxon>
        <taxon>Bacteroidota</taxon>
        <taxon>Sphingobacteriia</taxon>
        <taxon>Sphingobacteriales</taxon>
        <taxon>Sphingobacteriaceae</taxon>
        <taxon>Pedobacter</taxon>
    </lineage>
</organism>
<dbReference type="EMBL" id="FXTN01000003">
    <property type="protein sequence ID" value="SMO56783.1"/>
    <property type="molecule type" value="Genomic_DNA"/>
</dbReference>
<name>A0A521CBH6_9SPHI</name>
<accession>A0A521CBH6</accession>
<dbReference type="Proteomes" id="UP000320300">
    <property type="component" value="Unassembled WGS sequence"/>
</dbReference>
<gene>
    <name evidence="2" type="ORF">SAMN06265348_103405</name>
</gene>
<evidence type="ECO:0000313" key="3">
    <source>
        <dbReference type="Proteomes" id="UP000320300"/>
    </source>
</evidence>
<dbReference type="RefSeq" id="WP_142527577.1">
    <property type="nucleotide sequence ID" value="NZ_CBCSJO010000004.1"/>
</dbReference>
<sequence length="68" mass="7635">MRNKSKDFIYTASTMSTAEGAGLQFPSDHQPRCMMNPRMDATGLKHPEITVHVEEALRSKLLQADSQE</sequence>
<proteinExistence type="predicted"/>
<keyword evidence="3" id="KW-1185">Reference proteome</keyword>
<feature type="region of interest" description="Disordered" evidence="1">
    <location>
        <begin position="21"/>
        <end position="40"/>
    </location>
</feature>
<dbReference type="AlphaFoldDB" id="A0A521CBH6"/>